<dbReference type="RefSeq" id="XP_008077721.1">
    <property type="nucleotide sequence ID" value="XM_008079530.1"/>
</dbReference>
<dbReference type="GeneID" id="19470383"/>
<protein>
    <submittedName>
        <fullName evidence="1">Uncharacterized protein</fullName>
    </submittedName>
</protein>
<dbReference type="PANTHER" id="PTHR40619">
    <property type="entry name" value="FUNGAL STAND N-TERMINAL GOODBYE DOMAIN-CONTAINING PROTEIN"/>
    <property type="match status" value="1"/>
</dbReference>
<keyword evidence="2" id="KW-1185">Reference proteome</keyword>
<dbReference type="OrthoDB" id="5419927at2759"/>
<sequence>MTEQTFVLRSRVLSNSAAEFVETRAGPAIANQMIRANGQAEDMAPEFVSELDKFLPKEDIPDDANIYKYSTEQLERFQDILNNFCETLKRQKVDKKLGIELKDPTDYTFSDVLSIARELYDKKEGPQNTKSCMGTIRRCFRAAERHEGALKTLLSFVPSDAYGSMICGGFTLVMTGIVAHQKLRNEIQAALADIPQKLSNVHRLTDLHMKSWPLKTCAHSVLLAIFVVLEKIVEKLSMNVSENLTAKLKGRGSDLEDALTSLDENINRFQIKVEVCAQQRLGRIETNGNSMNTALASFKKSLQEISSSQEEVKKTIENQLKFLAGRAQNPQEKLQAEVWNMMYRFFASDPAFNAIDGKANQDVVSQKEIKSSSRSLLDRNQELVSKWQKALPDSNHDCASYIAEYLKHLAGSSLALRDKVLFIMQSNELYEWLAQTQSCTLEIAADTPPEDLMNPISTVTALLSKTTSHSQKHPVLSFFCGLKTNDTREEEVSGTLGILRSLNAQLLEFILHNRQAIDLEFLADRKYAQTTKQKKKSAWLLFTHLLQLLPDSDVVFILVDSFSRVSGSDEDGEKLLSRIIGLEEVAKSLIFKVLVTDLLPNSAISKLEHMTLRVPDNVDGGQFGLDVELLQQENAVTFQRLLEEQKDVEKESSSYESSEEDW</sequence>
<dbReference type="HOGENOM" id="CLU_030272_0_0_1"/>
<dbReference type="PANTHER" id="PTHR40619:SF3">
    <property type="entry name" value="FUNGAL STAND N-TERMINAL GOODBYE DOMAIN-CONTAINING PROTEIN"/>
    <property type="match status" value="1"/>
</dbReference>
<evidence type="ECO:0000313" key="1">
    <source>
        <dbReference type="EMBL" id="EPE35642.1"/>
    </source>
</evidence>
<dbReference type="AlphaFoldDB" id="S3DAZ2"/>
<dbReference type="EMBL" id="KE145354">
    <property type="protein sequence ID" value="EPE35642.1"/>
    <property type="molecule type" value="Genomic_DNA"/>
</dbReference>
<proteinExistence type="predicted"/>
<gene>
    <name evidence="1" type="ORF">GLAREA_11342</name>
</gene>
<dbReference type="OMA" id="AIMSMIP"/>
<organism evidence="1 2">
    <name type="scientific">Glarea lozoyensis (strain ATCC 20868 / MF5171)</name>
    <dbReference type="NCBI Taxonomy" id="1116229"/>
    <lineage>
        <taxon>Eukaryota</taxon>
        <taxon>Fungi</taxon>
        <taxon>Dikarya</taxon>
        <taxon>Ascomycota</taxon>
        <taxon>Pezizomycotina</taxon>
        <taxon>Leotiomycetes</taxon>
        <taxon>Helotiales</taxon>
        <taxon>Helotiaceae</taxon>
        <taxon>Glarea</taxon>
    </lineage>
</organism>
<evidence type="ECO:0000313" key="2">
    <source>
        <dbReference type="Proteomes" id="UP000016922"/>
    </source>
</evidence>
<dbReference type="Proteomes" id="UP000016922">
    <property type="component" value="Unassembled WGS sequence"/>
</dbReference>
<dbReference type="KEGG" id="glz:GLAREA_11342"/>
<accession>S3DAZ2</accession>
<reference evidence="1 2" key="1">
    <citation type="journal article" date="2013" name="BMC Genomics">
        <title>Genomics-driven discovery of the pneumocandin biosynthetic gene cluster in the fungus Glarea lozoyensis.</title>
        <authorList>
            <person name="Chen L."/>
            <person name="Yue Q."/>
            <person name="Zhang X."/>
            <person name="Xiang M."/>
            <person name="Wang C."/>
            <person name="Li S."/>
            <person name="Che Y."/>
            <person name="Ortiz-Lopez F.J."/>
            <person name="Bills G.F."/>
            <person name="Liu X."/>
            <person name="An Z."/>
        </authorList>
    </citation>
    <scope>NUCLEOTIDE SEQUENCE [LARGE SCALE GENOMIC DNA]</scope>
    <source>
        <strain evidence="2">ATCC 20868 / MF5171</strain>
    </source>
</reference>
<name>S3DAZ2_GLAL2</name>
<dbReference type="eggNOG" id="ENOG502TFDV">
    <property type="taxonomic scope" value="Eukaryota"/>
</dbReference>